<evidence type="ECO:0000256" key="1">
    <source>
        <dbReference type="SAM" id="MobiDB-lite"/>
    </source>
</evidence>
<feature type="transmembrane region" description="Helical" evidence="2">
    <location>
        <begin position="89"/>
        <end position="117"/>
    </location>
</feature>
<proteinExistence type="predicted"/>
<name>A0A0K0XUI4_9GAMM</name>
<organism evidence="3 4">
    <name type="scientific">Wenzhouxiangella marina</name>
    <dbReference type="NCBI Taxonomy" id="1579979"/>
    <lineage>
        <taxon>Bacteria</taxon>
        <taxon>Pseudomonadati</taxon>
        <taxon>Pseudomonadota</taxon>
        <taxon>Gammaproteobacteria</taxon>
        <taxon>Chromatiales</taxon>
        <taxon>Wenzhouxiangellaceae</taxon>
        <taxon>Wenzhouxiangella</taxon>
    </lineage>
</organism>
<evidence type="ECO:0000313" key="3">
    <source>
        <dbReference type="EMBL" id="AKS41374.1"/>
    </source>
</evidence>
<dbReference type="RefSeq" id="WP_049725016.1">
    <property type="nucleotide sequence ID" value="NZ_CP012154.1"/>
</dbReference>
<dbReference type="Pfam" id="PF14110">
    <property type="entry name" value="DUF4282"/>
    <property type="match status" value="1"/>
</dbReference>
<keyword evidence="2" id="KW-0812">Transmembrane</keyword>
<feature type="transmembrane region" description="Helical" evidence="2">
    <location>
        <begin position="56"/>
        <end position="77"/>
    </location>
</feature>
<dbReference type="InterPro" id="IPR025557">
    <property type="entry name" value="DUF4282"/>
</dbReference>
<dbReference type="OrthoDB" id="280522at2"/>
<accession>A0A0K0XUI4</accession>
<evidence type="ECO:0000256" key="2">
    <source>
        <dbReference type="SAM" id="Phobius"/>
    </source>
</evidence>
<dbReference type="EMBL" id="CP012154">
    <property type="protein sequence ID" value="AKS41374.1"/>
    <property type="molecule type" value="Genomic_DNA"/>
</dbReference>
<sequence length="130" mass="14130">MTNNNQSDNDNSTPAKTPAPATEPPAPIRSEAAPQRPVEESPMGEFLAFRRFATPVLVKIAFWIGTLVCLVLGMNTIDAANQGWRGTNAAMVWTGVLTITLGPLLLRIAGELILVVFRINERLAALEPHR</sequence>
<dbReference type="KEGG" id="wma:WM2015_997"/>
<keyword evidence="4" id="KW-1185">Reference proteome</keyword>
<keyword evidence="2" id="KW-0472">Membrane</keyword>
<reference evidence="3 4" key="1">
    <citation type="submission" date="2015-07" db="EMBL/GenBank/DDBJ databases">
        <authorList>
            <person name="Noorani M."/>
        </authorList>
    </citation>
    <scope>NUCLEOTIDE SEQUENCE [LARGE SCALE GENOMIC DNA]</scope>
    <source>
        <strain evidence="3 4">KCTC 42284</strain>
    </source>
</reference>
<keyword evidence="2" id="KW-1133">Transmembrane helix</keyword>
<dbReference type="AlphaFoldDB" id="A0A0K0XUI4"/>
<dbReference type="Proteomes" id="UP000066624">
    <property type="component" value="Chromosome"/>
</dbReference>
<feature type="region of interest" description="Disordered" evidence="1">
    <location>
        <begin position="1"/>
        <end position="39"/>
    </location>
</feature>
<evidence type="ECO:0000313" key="4">
    <source>
        <dbReference type="Proteomes" id="UP000066624"/>
    </source>
</evidence>
<feature type="compositionally biased region" description="Low complexity" evidence="1">
    <location>
        <begin position="1"/>
        <end position="20"/>
    </location>
</feature>
<protein>
    <submittedName>
        <fullName evidence="3">Uncharacterized protein</fullName>
    </submittedName>
</protein>
<gene>
    <name evidence="3" type="ORF">WM2015_997</name>
</gene>